<gene>
    <name evidence="3" type="ORF">EI546_08935</name>
</gene>
<feature type="domain" description="eCIS core" evidence="2">
    <location>
        <begin position="113"/>
        <end position="189"/>
    </location>
</feature>
<name>A0A410G3I0_9FLAO</name>
<feature type="region of interest" description="Disordered" evidence="1">
    <location>
        <begin position="260"/>
        <end position="295"/>
    </location>
</feature>
<dbReference type="Proteomes" id="UP000285517">
    <property type="component" value="Chromosome"/>
</dbReference>
<dbReference type="KEGG" id="aev:EI546_08935"/>
<evidence type="ECO:0000313" key="3">
    <source>
        <dbReference type="EMBL" id="QAA81834.1"/>
    </source>
</evidence>
<proteinExistence type="predicted"/>
<evidence type="ECO:0000256" key="1">
    <source>
        <dbReference type="SAM" id="MobiDB-lite"/>
    </source>
</evidence>
<evidence type="ECO:0000259" key="2">
    <source>
        <dbReference type="Pfam" id="PF13699"/>
    </source>
</evidence>
<dbReference type="Gene3D" id="3.40.390.10">
    <property type="entry name" value="Collagenase (Catalytic Domain)"/>
    <property type="match status" value="1"/>
</dbReference>
<dbReference type="InterPro" id="IPR024079">
    <property type="entry name" value="MetalloPept_cat_dom_sf"/>
</dbReference>
<dbReference type="SUPFAM" id="SSF55486">
    <property type="entry name" value="Metalloproteases ('zincins'), catalytic domain"/>
    <property type="match status" value="1"/>
</dbReference>
<dbReference type="EMBL" id="CP034951">
    <property type="protein sequence ID" value="QAA81834.1"/>
    <property type="molecule type" value="Genomic_DNA"/>
</dbReference>
<sequence length="671" mass="74598">MTNNPLIHKKISLKPRHNLVQPKLEVNSPGDIYEKEADAMADRVMRMPAIDTTHQPQPITGLIGRSVQRKCSKCEEEERKKPIMRKAENGSADIAVSSSFASSLNASKGGGSPLPSETRNFMENAFSTDFSGVRIHADQQAGVMNNDIKARAFTYGNDIYFGNGQLSPHTTQGKRLIAHELTHTLQQTTRIARKFIQRTPSADELIEFNQQVAVIRSHSAYAALPTATRRLINQIIAIARTRDNWQYYLTNLSLLLSTPDAPPVPVVPSDSSSTSNPRSTREMNETEVNDSLSSERSRLFYPEGSLAVNSEENQTTSPPRVWKLHRGTGGKYYRVDARDAGNIFVKIKVKLSGRNAQDIANVQEMEDGIEKKSTTFGYIVNLEFVNTGGNDVFNVGVDLSKWTTSGNWASGVNALAHEMHHLMGLDDRYNYIDAHAANADMDMTDRVYWFRQQMNRSGAINDADSIMNDHDAGNMQADDIAGVAHISEASVVTGQQVRNDLITNIRRKAAIRVSIAYLRINGTNPHFDRFRQLQYVRGLIAPDIVNLEQIAEILSRMLSIIMGGTINVGPEIDSCTSWAAYVIGNRVPIHLCSRFFALSEEQQIRTLIHESAHAVGIGQRIGESYFPYYDCTPSTDDNWSVADAWARYINCNSGQTPDRGEQVTGSLHSAH</sequence>
<organism evidence="3 4">
    <name type="scientific">Aequorivita ciconiae</name>
    <dbReference type="NCBI Taxonomy" id="2494375"/>
    <lineage>
        <taxon>Bacteria</taxon>
        <taxon>Pseudomonadati</taxon>
        <taxon>Bacteroidota</taxon>
        <taxon>Flavobacteriia</taxon>
        <taxon>Flavobacteriales</taxon>
        <taxon>Flavobacteriaceae</taxon>
        <taxon>Aequorivita</taxon>
    </lineage>
</organism>
<dbReference type="GO" id="GO:0008237">
    <property type="term" value="F:metallopeptidase activity"/>
    <property type="evidence" value="ECO:0007669"/>
    <property type="project" value="InterPro"/>
</dbReference>
<protein>
    <submittedName>
        <fullName evidence="3">DUF4157 domain-containing protein</fullName>
    </submittedName>
</protein>
<reference evidence="3 4" key="1">
    <citation type="submission" date="2019-01" db="EMBL/GenBank/DDBJ databases">
        <title>Complete genome sequencing of Aequorivita sp. H23M31.</title>
        <authorList>
            <person name="Bae J.-W."/>
        </authorList>
    </citation>
    <scope>NUCLEOTIDE SEQUENCE [LARGE SCALE GENOMIC DNA]</scope>
    <source>
        <strain evidence="3 4">H23M31</strain>
    </source>
</reference>
<keyword evidence="4" id="KW-1185">Reference proteome</keyword>
<evidence type="ECO:0000313" key="4">
    <source>
        <dbReference type="Proteomes" id="UP000285517"/>
    </source>
</evidence>
<dbReference type="OrthoDB" id="4317910at2"/>
<dbReference type="InterPro" id="IPR025295">
    <property type="entry name" value="eCIS_core_dom"/>
</dbReference>
<dbReference type="Pfam" id="PF13699">
    <property type="entry name" value="eCIS_core"/>
    <property type="match status" value="1"/>
</dbReference>
<dbReference type="AlphaFoldDB" id="A0A410G3I0"/>
<accession>A0A410G3I0</accession>
<feature type="compositionally biased region" description="Low complexity" evidence="1">
    <location>
        <begin position="267"/>
        <end position="278"/>
    </location>
</feature>